<evidence type="ECO:0000313" key="1">
    <source>
        <dbReference type="EMBL" id="TWU38824.1"/>
    </source>
</evidence>
<dbReference type="EMBL" id="SJPY01000006">
    <property type="protein sequence ID" value="TWU38824.1"/>
    <property type="molecule type" value="Genomic_DNA"/>
</dbReference>
<gene>
    <name evidence="1" type="ORF">Q31b_39020</name>
</gene>
<accession>A0A5C6DRJ2</accession>
<keyword evidence="2" id="KW-1185">Reference proteome</keyword>
<comment type="caution">
    <text evidence="1">The sequence shown here is derived from an EMBL/GenBank/DDBJ whole genome shotgun (WGS) entry which is preliminary data.</text>
</comment>
<name>A0A5C6DRJ2_9BACT</name>
<evidence type="ECO:0000313" key="2">
    <source>
        <dbReference type="Proteomes" id="UP000315471"/>
    </source>
</evidence>
<sequence>MDESANSCLCLHQRFFFFLLSLELCDEIEPLHPGRLAVRLQLEPHVKLEMCVLPQLNGSFSRDFQGLVDQPRDLNSGRFAASAIGSMVLVTGR</sequence>
<proteinExistence type="predicted"/>
<dbReference type="Proteomes" id="UP000315471">
    <property type="component" value="Unassembled WGS sequence"/>
</dbReference>
<reference evidence="1 2" key="1">
    <citation type="submission" date="2019-02" db="EMBL/GenBank/DDBJ databases">
        <title>Deep-cultivation of Planctomycetes and their phenomic and genomic characterization uncovers novel biology.</title>
        <authorList>
            <person name="Wiegand S."/>
            <person name="Jogler M."/>
            <person name="Boedeker C."/>
            <person name="Pinto D."/>
            <person name="Vollmers J."/>
            <person name="Rivas-Marin E."/>
            <person name="Kohn T."/>
            <person name="Peeters S.H."/>
            <person name="Heuer A."/>
            <person name="Rast P."/>
            <person name="Oberbeckmann S."/>
            <person name="Bunk B."/>
            <person name="Jeske O."/>
            <person name="Meyerdierks A."/>
            <person name="Storesund J.E."/>
            <person name="Kallscheuer N."/>
            <person name="Luecker S."/>
            <person name="Lage O.M."/>
            <person name="Pohl T."/>
            <person name="Merkel B.J."/>
            <person name="Hornburger P."/>
            <person name="Mueller R.-W."/>
            <person name="Bruemmer F."/>
            <person name="Labrenz M."/>
            <person name="Spormann A.M."/>
            <person name="Op Den Camp H."/>
            <person name="Overmann J."/>
            <person name="Amann R."/>
            <person name="Jetten M.S.M."/>
            <person name="Mascher T."/>
            <person name="Medema M.H."/>
            <person name="Devos D.P."/>
            <person name="Kaster A.-K."/>
            <person name="Ovreas L."/>
            <person name="Rohde M."/>
            <person name="Galperin M.Y."/>
            <person name="Jogler C."/>
        </authorList>
    </citation>
    <scope>NUCLEOTIDE SEQUENCE [LARGE SCALE GENOMIC DNA]</scope>
    <source>
        <strain evidence="1 2">Q31b</strain>
    </source>
</reference>
<organism evidence="1 2">
    <name type="scientific">Novipirellula aureliae</name>
    <dbReference type="NCBI Taxonomy" id="2527966"/>
    <lineage>
        <taxon>Bacteria</taxon>
        <taxon>Pseudomonadati</taxon>
        <taxon>Planctomycetota</taxon>
        <taxon>Planctomycetia</taxon>
        <taxon>Pirellulales</taxon>
        <taxon>Pirellulaceae</taxon>
        <taxon>Novipirellula</taxon>
    </lineage>
</organism>
<protein>
    <submittedName>
        <fullName evidence="1">Uncharacterized protein</fullName>
    </submittedName>
</protein>
<dbReference type="AlphaFoldDB" id="A0A5C6DRJ2"/>